<protein>
    <submittedName>
        <fullName evidence="9">Acetylesterase</fullName>
    </submittedName>
</protein>
<dbReference type="GO" id="GO:0016788">
    <property type="term" value="F:hydrolase activity, acting on ester bonds"/>
    <property type="evidence" value="ECO:0007669"/>
    <property type="project" value="InterPro"/>
</dbReference>
<evidence type="ECO:0000256" key="7">
    <source>
        <dbReference type="SAM" id="SignalP"/>
    </source>
</evidence>
<evidence type="ECO:0000313" key="9">
    <source>
        <dbReference type="EMBL" id="KAJ6263107.1"/>
    </source>
</evidence>
<keyword evidence="3 6" id="KW-1133">Transmembrane helix</keyword>
<dbReference type="SUPFAM" id="SSF103473">
    <property type="entry name" value="MFS general substrate transporter"/>
    <property type="match status" value="1"/>
</dbReference>
<feature type="transmembrane region" description="Helical" evidence="6">
    <location>
        <begin position="238"/>
        <end position="257"/>
    </location>
</feature>
<feature type="domain" description="Major facilitator superfamily (MFS) profile" evidence="8">
    <location>
        <begin position="1"/>
        <end position="425"/>
    </location>
</feature>
<evidence type="ECO:0000256" key="1">
    <source>
        <dbReference type="ARBA" id="ARBA00004141"/>
    </source>
</evidence>
<feature type="chain" id="PRO_5047278289" evidence="7">
    <location>
        <begin position="19"/>
        <end position="824"/>
    </location>
</feature>
<feature type="transmembrane region" description="Helical" evidence="6">
    <location>
        <begin position="27"/>
        <end position="49"/>
    </location>
</feature>
<keyword evidence="10" id="KW-1185">Reference proteome</keyword>
<organism evidence="9 10">
    <name type="scientific">Drechslerella dactyloides</name>
    <name type="common">Nematode-trapping fungus</name>
    <name type="synonym">Arthrobotrys dactyloides</name>
    <dbReference type="NCBI Taxonomy" id="74499"/>
    <lineage>
        <taxon>Eukaryota</taxon>
        <taxon>Fungi</taxon>
        <taxon>Dikarya</taxon>
        <taxon>Ascomycota</taxon>
        <taxon>Pezizomycotina</taxon>
        <taxon>Orbiliomycetes</taxon>
        <taxon>Orbiliales</taxon>
        <taxon>Orbiliaceae</taxon>
        <taxon>Drechslerella</taxon>
    </lineage>
</organism>
<feature type="transmembrane region" description="Helical" evidence="6">
    <location>
        <begin position="403"/>
        <end position="424"/>
    </location>
</feature>
<keyword evidence="2 6" id="KW-0812">Transmembrane</keyword>
<feature type="region of interest" description="Disordered" evidence="5">
    <location>
        <begin position="437"/>
        <end position="456"/>
    </location>
</feature>
<dbReference type="Gene3D" id="3.40.50.1110">
    <property type="entry name" value="SGNH hydrolase"/>
    <property type="match status" value="1"/>
</dbReference>
<dbReference type="Pfam" id="PF07690">
    <property type="entry name" value="MFS_1"/>
    <property type="match status" value="1"/>
</dbReference>
<name>A0AAD6NM00_DREDA</name>
<accession>A0AAD6NM00</accession>
<dbReference type="CDD" id="cd01846">
    <property type="entry name" value="fatty_acyltransferase_like"/>
    <property type="match status" value="1"/>
</dbReference>
<dbReference type="GO" id="GO:0022857">
    <property type="term" value="F:transmembrane transporter activity"/>
    <property type="evidence" value="ECO:0007669"/>
    <property type="project" value="InterPro"/>
</dbReference>
<dbReference type="InterPro" id="IPR020846">
    <property type="entry name" value="MFS_dom"/>
</dbReference>
<keyword evidence="4 6" id="KW-0472">Membrane</keyword>
<dbReference type="Gene3D" id="1.20.1250.20">
    <property type="entry name" value="MFS general substrate transporter like domains"/>
    <property type="match status" value="1"/>
</dbReference>
<gene>
    <name evidence="9" type="ORF">Dda_1666</name>
</gene>
<dbReference type="GO" id="GO:0005886">
    <property type="term" value="C:plasma membrane"/>
    <property type="evidence" value="ECO:0007669"/>
    <property type="project" value="TreeGrafter"/>
</dbReference>
<evidence type="ECO:0000256" key="5">
    <source>
        <dbReference type="SAM" id="MobiDB-lite"/>
    </source>
</evidence>
<dbReference type="InterPro" id="IPR036259">
    <property type="entry name" value="MFS_trans_sf"/>
</dbReference>
<evidence type="ECO:0000259" key="8">
    <source>
        <dbReference type="PROSITE" id="PS50850"/>
    </source>
</evidence>
<evidence type="ECO:0000313" key="10">
    <source>
        <dbReference type="Proteomes" id="UP001221413"/>
    </source>
</evidence>
<dbReference type="PROSITE" id="PS50850">
    <property type="entry name" value="MFS"/>
    <property type="match status" value="1"/>
</dbReference>
<feature type="transmembrane region" description="Helical" evidence="6">
    <location>
        <begin position="89"/>
        <end position="113"/>
    </location>
</feature>
<evidence type="ECO:0000256" key="4">
    <source>
        <dbReference type="ARBA" id="ARBA00023136"/>
    </source>
</evidence>
<feature type="transmembrane region" description="Helical" evidence="6">
    <location>
        <begin position="469"/>
        <end position="488"/>
    </location>
</feature>
<feature type="transmembrane region" description="Helical" evidence="6">
    <location>
        <begin position="125"/>
        <end position="145"/>
    </location>
</feature>
<dbReference type="Pfam" id="PF00657">
    <property type="entry name" value="Lipase_GDSL"/>
    <property type="match status" value="1"/>
</dbReference>
<keyword evidence="7" id="KW-0732">Signal</keyword>
<dbReference type="PANTHER" id="PTHR23501">
    <property type="entry name" value="MAJOR FACILITATOR SUPERFAMILY"/>
    <property type="match status" value="1"/>
</dbReference>
<dbReference type="Proteomes" id="UP001221413">
    <property type="component" value="Unassembled WGS sequence"/>
</dbReference>
<proteinExistence type="predicted"/>
<reference evidence="9" key="1">
    <citation type="submission" date="2023-01" db="EMBL/GenBank/DDBJ databases">
        <title>The chitinases involved in constricting ring structure development in the nematode-trapping fungus Drechslerella dactyloides.</title>
        <authorList>
            <person name="Wang R."/>
            <person name="Zhang L."/>
            <person name="Tang P."/>
            <person name="Li S."/>
            <person name="Liang L."/>
        </authorList>
    </citation>
    <scope>NUCLEOTIDE SEQUENCE</scope>
    <source>
        <strain evidence="9">YMF1.00031</strain>
    </source>
</reference>
<feature type="transmembrane region" description="Helical" evidence="6">
    <location>
        <begin position="157"/>
        <end position="178"/>
    </location>
</feature>
<evidence type="ECO:0000256" key="2">
    <source>
        <dbReference type="ARBA" id="ARBA00022692"/>
    </source>
</evidence>
<feature type="transmembrane region" description="Helical" evidence="6">
    <location>
        <begin position="56"/>
        <end position="77"/>
    </location>
</feature>
<evidence type="ECO:0000256" key="6">
    <source>
        <dbReference type="SAM" id="Phobius"/>
    </source>
</evidence>
<dbReference type="InterPro" id="IPR011701">
    <property type="entry name" value="MFS"/>
</dbReference>
<dbReference type="Gene3D" id="1.20.1720.10">
    <property type="entry name" value="Multidrug resistance protein D"/>
    <property type="match status" value="1"/>
</dbReference>
<dbReference type="AlphaFoldDB" id="A0AAD6NM00"/>
<dbReference type="InterPro" id="IPR036514">
    <property type="entry name" value="SGNH_hydro_sf"/>
</dbReference>
<comment type="subcellular location">
    <subcellularLocation>
        <location evidence="1">Membrane</location>
        <topology evidence="1">Multi-pass membrane protein</topology>
    </subcellularLocation>
</comment>
<dbReference type="SUPFAM" id="SSF52266">
    <property type="entry name" value="SGNH hydrolase"/>
    <property type="match status" value="1"/>
</dbReference>
<dbReference type="EMBL" id="JAQGDS010000002">
    <property type="protein sequence ID" value="KAJ6263107.1"/>
    <property type="molecule type" value="Genomic_DNA"/>
</dbReference>
<feature type="transmembrane region" description="Helical" evidence="6">
    <location>
        <begin position="297"/>
        <end position="318"/>
    </location>
</feature>
<evidence type="ECO:0000256" key="3">
    <source>
        <dbReference type="ARBA" id="ARBA00022989"/>
    </source>
</evidence>
<feature type="transmembrane region" description="Helical" evidence="6">
    <location>
        <begin position="264"/>
        <end position="285"/>
    </location>
</feature>
<dbReference type="PANTHER" id="PTHR23501:SF43">
    <property type="entry name" value="MULTIDRUG TRANSPORTER, PUTATIVE (AFU_ORTHOLOGUE AFUA_6G03040)-RELATED"/>
    <property type="match status" value="1"/>
</dbReference>
<comment type="caution">
    <text evidence="9">The sequence shown here is derived from an EMBL/GenBank/DDBJ whole genome shotgun (WGS) entry which is preliminary data.</text>
</comment>
<feature type="transmembrane region" description="Helical" evidence="6">
    <location>
        <begin position="199"/>
        <end position="218"/>
    </location>
</feature>
<sequence>MFLVANFIFCVFSIACGASQNMTQLIVLRAFQGIGGGGIYCIAFILMMSIITKEKLVTFSGGISSVFAIASICGPLLGGVITEKSTWRWIFYLNGPGVAVAFAILFFAIPDINKVRLDRQTLRRIDYGGGFLSVAWSILVVYALQEGGADYPWGHSIIIGTLVSGIVALFLFAGYEAYIAKMSSVIEPIFPLRLLKQPAFTFMVLTTFCIGCPIYVTIINIPQRYQIVNGESPIRSGVLLLPMLVTSPIMSLVPGLLLKSYYKYVPYGFAVGAGIAVAGSAGLSSLNDGDKIEAKTYGFLVLLGAGMGLIMPIGVVLVKFLVDAKDEAVALGAQNMTRVLGGLVGLAIGTAILHQRIEHELPTVLAPEQLQALLKSTQVLGTLQPDQVVAVKRVYARSYNRQFAMAAGFGAAAFIFAVLTVWSLRDILKNLNPEDAFNQMGGAPPPPPAENDNKTPEEKYRQINKPITMLYISLLTLTVATMASLAGASAGRRDIHKGFGNVDTLVVFGDSYTDEGRLGYMQNNGGALPPDNFVPDGASMNNTADGGRAWARQAADRTGYKLINYAVSGAVCSNDLTPRWLAGINNNFPDIKGYEIPQFKKEHKITRYLGAGNLNPDKAVFGIWIGTNDLGNGALLTDEHLPGVSLPDYTDCVVEQLRTLYDYGARKFIVLNVVPLQRAPQYTQNGPNHYFPERDTFLNGNTTAISQRIGLEVRSTNQIFKYQLPALADELNGSKFALLDVYALFQDIYAHPEAYLDPPYDTEGYASHCNTWAECSAWQNTVDPNLGGYIWFDELHPSPKTAAAVAAEYVKALRKESNFATYYF</sequence>
<dbReference type="InterPro" id="IPR001087">
    <property type="entry name" value="GDSL"/>
</dbReference>
<feature type="signal peptide" evidence="7">
    <location>
        <begin position="1"/>
        <end position="18"/>
    </location>
</feature>
<feature type="transmembrane region" description="Helical" evidence="6">
    <location>
        <begin position="339"/>
        <end position="357"/>
    </location>
</feature>